<reference evidence="1" key="1">
    <citation type="journal article" date="2023" name="Plant J.">
        <title>The genome of the king protea, Protea cynaroides.</title>
        <authorList>
            <person name="Chang J."/>
            <person name="Duong T.A."/>
            <person name="Schoeman C."/>
            <person name="Ma X."/>
            <person name="Roodt D."/>
            <person name="Barker N."/>
            <person name="Li Z."/>
            <person name="Van de Peer Y."/>
            <person name="Mizrachi E."/>
        </authorList>
    </citation>
    <scope>NUCLEOTIDE SEQUENCE</scope>
    <source>
        <tissue evidence="1">Young leaves</tissue>
    </source>
</reference>
<name>A0A9Q0KAR9_9MAGN</name>
<protein>
    <submittedName>
        <fullName evidence="1">Uncharacterized protein</fullName>
    </submittedName>
</protein>
<evidence type="ECO:0000313" key="2">
    <source>
        <dbReference type="Proteomes" id="UP001141806"/>
    </source>
</evidence>
<sequence length="103" mass="11893">MSFLSFQLLKKGLFSQAILHLVWLCSFPATLSTQDLGHRVSQQRRAREGETAKMVSGLINANPVVHERKQRRIRRAPSDVDEYDVVEPIDQQEIFDILLFQLN</sequence>
<evidence type="ECO:0000313" key="1">
    <source>
        <dbReference type="EMBL" id="KAJ4967088.1"/>
    </source>
</evidence>
<organism evidence="1 2">
    <name type="scientific">Protea cynaroides</name>
    <dbReference type="NCBI Taxonomy" id="273540"/>
    <lineage>
        <taxon>Eukaryota</taxon>
        <taxon>Viridiplantae</taxon>
        <taxon>Streptophyta</taxon>
        <taxon>Embryophyta</taxon>
        <taxon>Tracheophyta</taxon>
        <taxon>Spermatophyta</taxon>
        <taxon>Magnoliopsida</taxon>
        <taxon>Proteales</taxon>
        <taxon>Proteaceae</taxon>
        <taxon>Protea</taxon>
    </lineage>
</organism>
<dbReference type="Proteomes" id="UP001141806">
    <property type="component" value="Unassembled WGS sequence"/>
</dbReference>
<gene>
    <name evidence="1" type="ORF">NE237_018937</name>
</gene>
<keyword evidence="2" id="KW-1185">Reference proteome</keyword>
<dbReference type="AlphaFoldDB" id="A0A9Q0KAR9"/>
<accession>A0A9Q0KAR9</accession>
<dbReference type="OrthoDB" id="1435154at2759"/>
<comment type="caution">
    <text evidence="1">The sequence shown here is derived from an EMBL/GenBank/DDBJ whole genome shotgun (WGS) entry which is preliminary data.</text>
</comment>
<proteinExistence type="predicted"/>
<dbReference type="EMBL" id="JAMYWD010000007">
    <property type="protein sequence ID" value="KAJ4967088.1"/>
    <property type="molecule type" value="Genomic_DNA"/>
</dbReference>